<keyword evidence="1" id="KW-0479">Metal-binding</keyword>
<dbReference type="SUPFAM" id="SSF57716">
    <property type="entry name" value="Glucocorticoid receptor-like (DNA-binding domain)"/>
    <property type="match status" value="1"/>
</dbReference>
<dbReference type="OrthoDB" id="6631195at2759"/>
<proteinExistence type="predicted"/>
<feature type="coiled-coil region" evidence="6">
    <location>
        <begin position="256"/>
        <end position="329"/>
    </location>
</feature>
<evidence type="ECO:0000256" key="3">
    <source>
        <dbReference type="ARBA" id="ARBA00022833"/>
    </source>
</evidence>
<feature type="region of interest" description="Disordered" evidence="7">
    <location>
        <begin position="88"/>
        <end position="131"/>
    </location>
</feature>
<feature type="compositionally biased region" description="Acidic residues" evidence="7">
    <location>
        <begin position="100"/>
        <end position="109"/>
    </location>
</feature>
<sequence length="491" mass="56583">MVSCSVRGCKRDSRRIPRNKGLKFYSFPKNPELQFQWEKFCDSHKQINLKTARICSRHFEKKYYFKRPIDIALGLSCPVFFRNLSEDAVPTLNGPPKEGEENERTEDENSIASIDNPEVYPESSDSTTEPPRYIFSGEVAARLLESAAETKADFTGARKTEPLALPPPVKKIRKVRPKSPNPKKVSEEAPFMSFFSDYSTLKEKIGNCDEIIAQNEEVVEPKDSSAANSQYIILKRSVWRATEDRLQKHFKKSLEKNDMEDSYNKILEENEQLKERLAKITQGNGGGLHAMKARIADLEDENLLLKNENSALRRDKEKLEERTKKHAMQLKQFFTTGQLKRMFSEDPSRHFRWSAEDIAEALVLKSQSIKAYKFVHNKFGFLLPDLSTLRRWVRTKRKMIEERLSSNPGSEAVSDEDRAVENLILLYDQTEEGDENLESGISVEVDENLSNVELEGQVIEFTIIDGQQFDELQVTEQHDEQFDELQVTEQI</sequence>
<keyword evidence="4 5" id="KW-0238">DNA-binding</keyword>
<evidence type="ECO:0000256" key="1">
    <source>
        <dbReference type="ARBA" id="ARBA00022723"/>
    </source>
</evidence>
<evidence type="ECO:0000256" key="7">
    <source>
        <dbReference type="SAM" id="MobiDB-lite"/>
    </source>
</evidence>
<evidence type="ECO:0000313" key="9">
    <source>
        <dbReference type="EMBL" id="CAH0390356.1"/>
    </source>
</evidence>
<keyword evidence="10" id="KW-1185">Reference proteome</keyword>
<dbReference type="SMART" id="SM00980">
    <property type="entry name" value="THAP"/>
    <property type="match status" value="1"/>
</dbReference>
<reference evidence="9" key="1">
    <citation type="submission" date="2021-12" db="EMBL/GenBank/DDBJ databases">
        <authorList>
            <person name="King R."/>
        </authorList>
    </citation>
    <scope>NUCLEOTIDE SEQUENCE</scope>
</reference>
<gene>
    <name evidence="9" type="ORF">BEMITA_LOCUS9088</name>
</gene>
<name>A0A9P0AFA6_BEMTA</name>
<dbReference type="EMBL" id="OU963866">
    <property type="protein sequence ID" value="CAH0390356.1"/>
    <property type="molecule type" value="Genomic_DNA"/>
</dbReference>
<evidence type="ECO:0000256" key="2">
    <source>
        <dbReference type="ARBA" id="ARBA00022771"/>
    </source>
</evidence>
<keyword evidence="3" id="KW-0862">Zinc</keyword>
<organism evidence="9 10">
    <name type="scientific">Bemisia tabaci</name>
    <name type="common">Sweetpotato whitefly</name>
    <name type="synonym">Aleurodes tabaci</name>
    <dbReference type="NCBI Taxonomy" id="7038"/>
    <lineage>
        <taxon>Eukaryota</taxon>
        <taxon>Metazoa</taxon>
        <taxon>Ecdysozoa</taxon>
        <taxon>Arthropoda</taxon>
        <taxon>Hexapoda</taxon>
        <taxon>Insecta</taxon>
        <taxon>Pterygota</taxon>
        <taxon>Neoptera</taxon>
        <taxon>Paraneoptera</taxon>
        <taxon>Hemiptera</taxon>
        <taxon>Sternorrhyncha</taxon>
        <taxon>Aleyrodoidea</taxon>
        <taxon>Aleyrodidae</taxon>
        <taxon>Aleyrodinae</taxon>
        <taxon>Bemisia</taxon>
    </lineage>
</organism>
<dbReference type="InterPro" id="IPR026516">
    <property type="entry name" value="THAP1/10"/>
</dbReference>
<dbReference type="GO" id="GO:0043565">
    <property type="term" value="F:sequence-specific DNA binding"/>
    <property type="evidence" value="ECO:0007669"/>
    <property type="project" value="InterPro"/>
</dbReference>
<dbReference type="AlphaFoldDB" id="A0A9P0AFA6"/>
<keyword evidence="2 5" id="KW-0863">Zinc-finger</keyword>
<dbReference type="SMART" id="SM00692">
    <property type="entry name" value="DM3"/>
    <property type="match status" value="1"/>
</dbReference>
<dbReference type="InterPro" id="IPR006612">
    <property type="entry name" value="THAP_Znf"/>
</dbReference>
<accession>A0A9P0AFA6</accession>
<dbReference type="Gene3D" id="6.20.210.20">
    <property type="entry name" value="THAP domain"/>
    <property type="match status" value="1"/>
</dbReference>
<dbReference type="KEGG" id="btab:109037882"/>
<dbReference type="InterPro" id="IPR038441">
    <property type="entry name" value="THAP_Znf_sf"/>
</dbReference>
<evidence type="ECO:0000256" key="6">
    <source>
        <dbReference type="SAM" id="Coils"/>
    </source>
</evidence>
<evidence type="ECO:0000256" key="5">
    <source>
        <dbReference type="PROSITE-ProRule" id="PRU00309"/>
    </source>
</evidence>
<evidence type="ECO:0000259" key="8">
    <source>
        <dbReference type="PROSITE" id="PS50950"/>
    </source>
</evidence>
<feature type="domain" description="THAP-type" evidence="8">
    <location>
        <begin position="1"/>
        <end position="93"/>
    </location>
</feature>
<dbReference type="Proteomes" id="UP001152759">
    <property type="component" value="Chromosome 5"/>
</dbReference>
<keyword evidence="6" id="KW-0175">Coiled coil</keyword>
<evidence type="ECO:0000256" key="4">
    <source>
        <dbReference type="ARBA" id="ARBA00023125"/>
    </source>
</evidence>
<dbReference type="PANTHER" id="PTHR46600">
    <property type="entry name" value="THAP DOMAIN-CONTAINING"/>
    <property type="match status" value="1"/>
</dbReference>
<dbReference type="PANTHER" id="PTHR46600:SF11">
    <property type="entry name" value="THAP DOMAIN-CONTAINING PROTEIN 10"/>
    <property type="match status" value="1"/>
</dbReference>
<evidence type="ECO:0000313" key="10">
    <source>
        <dbReference type="Proteomes" id="UP001152759"/>
    </source>
</evidence>
<protein>
    <recommendedName>
        <fullName evidence="8">THAP-type domain-containing protein</fullName>
    </recommendedName>
</protein>
<dbReference type="Pfam" id="PF05485">
    <property type="entry name" value="THAP"/>
    <property type="match status" value="1"/>
</dbReference>
<dbReference type="GO" id="GO:0008270">
    <property type="term" value="F:zinc ion binding"/>
    <property type="evidence" value="ECO:0007669"/>
    <property type="project" value="UniProtKB-KW"/>
</dbReference>
<dbReference type="PROSITE" id="PS50950">
    <property type="entry name" value="ZF_THAP"/>
    <property type="match status" value="1"/>
</dbReference>